<dbReference type="EMBL" id="JAPQES010000005">
    <property type="protein sequence ID" value="MCY6371920.1"/>
    <property type="molecule type" value="Genomic_DNA"/>
</dbReference>
<dbReference type="InterPro" id="IPR034904">
    <property type="entry name" value="FSCA_dom_sf"/>
</dbReference>
<dbReference type="PANTHER" id="PTHR11178">
    <property type="entry name" value="IRON-SULFUR CLUSTER SCAFFOLD PROTEIN NFU-RELATED"/>
    <property type="match status" value="1"/>
</dbReference>
<dbReference type="PANTHER" id="PTHR11178:SF1">
    <property type="entry name" value="NFU1 IRON-SULFUR CLUSTER SCAFFOLD HOMOLOG, MITOCHONDRIAL"/>
    <property type="match status" value="1"/>
</dbReference>
<protein>
    <submittedName>
        <fullName evidence="4">NifU family protein</fullName>
    </submittedName>
</protein>
<feature type="domain" description="NIF system FeS cluster assembly NifU C-terminal" evidence="3">
    <location>
        <begin position="5"/>
        <end position="71"/>
    </location>
</feature>
<dbReference type="RefSeq" id="WP_268050818.1">
    <property type="nucleotide sequence ID" value="NZ_JAPQES010000005.1"/>
</dbReference>
<sequence>MFEKVEKVLEAKVRPVLAKHYGNIELIKVEDGIVKVKLLGQCSGCPSAKYTIEEIVETSLKEEIPEVKKVVLIHETSEELIDMARKILKKN</sequence>
<proteinExistence type="inferred from homology"/>
<keyword evidence="5" id="KW-1185">Reference proteome</keyword>
<comment type="function">
    <text evidence="2">May be involved in the formation or repair of [Fe-S] clusters present in iron-sulfur proteins.</text>
</comment>
<organism evidence="4 5">
    <name type="scientific">Clostridium ganghwense</name>
    <dbReference type="NCBI Taxonomy" id="312089"/>
    <lineage>
        <taxon>Bacteria</taxon>
        <taxon>Bacillati</taxon>
        <taxon>Bacillota</taxon>
        <taxon>Clostridia</taxon>
        <taxon>Eubacteriales</taxon>
        <taxon>Clostridiaceae</taxon>
        <taxon>Clostridium</taxon>
    </lineage>
</organism>
<gene>
    <name evidence="4" type="ORF">OXH55_14835</name>
</gene>
<dbReference type="Proteomes" id="UP001079657">
    <property type="component" value="Unassembled WGS sequence"/>
</dbReference>
<accession>A0ABT4CS75</accession>
<evidence type="ECO:0000313" key="5">
    <source>
        <dbReference type="Proteomes" id="UP001079657"/>
    </source>
</evidence>
<name>A0ABT4CS75_9CLOT</name>
<evidence type="ECO:0000259" key="3">
    <source>
        <dbReference type="Pfam" id="PF01106"/>
    </source>
</evidence>
<dbReference type="Pfam" id="PF01106">
    <property type="entry name" value="NifU"/>
    <property type="match status" value="1"/>
</dbReference>
<evidence type="ECO:0000256" key="1">
    <source>
        <dbReference type="ARBA" id="ARBA00006420"/>
    </source>
</evidence>
<reference evidence="4" key="1">
    <citation type="submission" date="2022-12" db="EMBL/GenBank/DDBJ databases">
        <authorList>
            <person name="Wang J."/>
        </authorList>
    </citation>
    <scope>NUCLEOTIDE SEQUENCE</scope>
    <source>
        <strain evidence="4">HY-42-06</strain>
    </source>
</reference>
<evidence type="ECO:0000313" key="4">
    <source>
        <dbReference type="EMBL" id="MCY6371920.1"/>
    </source>
</evidence>
<comment type="similarity">
    <text evidence="1">Belongs to the NifU family.</text>
</comment>
<evidence type="ECO:0000256" key="2">
    <source>
        <dbReference type="ARBA" id="ARBA00049958"/>
    </source>
</evidence>
<dbReference type="InterPro" id="IPR001075">
    <property type="entry name" value="NIF_FeS_clus_asmbl_NifU_C"/>
</dbReference>
<dbReference type="SUPFAM" id="SSF117916">
    <property type="entry name" value="Fe-S cluster assembly (FSCA) domain-like"/>
    <property type="match status" value="1"/>
</dbReference>
<dbReference type="Gene3D" id="3.30.300.130">
    <property type="entry name" value="Fe-S cluster assembly (FSCA)"/>
    <property type="match status" value="1"/>
</dbReference>
<comment type="caution">
    <text evidence="4">The sequence shown here is derived from an EMBL/GenBank/DDBJ whole genome shotgun (WGS) entry which is preliminary data.</text>
</comment>